<dbReference type="RefSeq" id="WP_112748083.1">
    <property type="nucleotide sequence ID" value="NZ_QMFY01000009.1"/>
</dbReference>
<dbReference type="OrthoDB" id="9763076at2"/>
<dbReference type="PANTHER" id="PTHR37947">
    <property type="entry name" value="BLL2462 PROTEIN"/>
    <property type="match status" value="1"/>
</dbReference>
<evidence type="ECO:0000313" key="2">
    <source>
        <dbReference type="EMBL" id="RAV99736.1"/>
    </source>
</evidence>
<protein>
    <recommendedName>
        <fullName evidence="4">VWA domain-containing protein</fullName>
    </recommendedName>
</protein>
<keyword evidence="1" id="KW-1133">Transmembrane helix</keyword>
<keyword evidence="1" id="KW-0812">Transmembrane</keyword>
<dbReference type="InterPro" id="IPR013783">
    <property type="entry name" value="Ig-like_fold"/>
</dbReference>
<proteinExistence type="predicted"/>
<feature type="transmembrane region" description="Helical" evidence="1">
    <location>
        <begin position="12"/>
        <end position="33"/>
    </location>
</feature>
<dbReference type="Gene3D" id="2.60.40.10">
    <property type="entry name" value="Immunoglobulins"/>
    <property type="match status" value="1"/>
</dbReference>
<dbReference type="AlphaFoldDB" id="A0A364Y0V6"/>
<dbReference type="PANTHER" id="PTHR37947:SF1">
    <property type="entry name" value="BLL2462 PROTEIN"/>
    <property type="match status" value="1"/>
</dbReference>
<evidence type="ECO:0000256" key="1">
    <source>
        <dbReference type="SAM" id="Phobius"/>
    </source>
</evidence>
<dbReference type="InterPro" id="IPR029062">
    <property type="entry name" value="Class_I_gatase-like"/>
</dbReference>
<dbReference type="EMBL" id="QMFY01000009">
    <property type="protein sequence ID" value="RAV99736.1"/>
    <property type="molecule type" value="Genomic_DNA"/>
</dbReference>
<dbReference type="Proteomes" id="UP000251889">
    <property type="component" value="Unassembled WGS sequence"/>
</dbReference>
<sequence>MHQQQVIFESSPAYIFVCIGLAVSIAFVLYRWSPSFPWNKKWNRALFALRFFLAFFLMFLLLGPIVKQINNLFEKPLAIILFDNSSSVHAVMDTTKVNDLVEKIKSSREQLEEHGFDVRIADLNNETENPRFVGTTSDLNNALRKVSMRYEGKKIENVVLISDGIYNTGISPLYGMHNFPIHTIGVGDTAQRTDISIKNVAYNKIAYEGNKFPLRIEVNTKNIPRQPIKVTLVQRGKIIDHQTKTSLDGQVITYDFQPTATEQGLQKIDIQVDVKAEESNKRNNYASAFIEVVEGKKKILLISPSPHPDIKTFRELVEKNSNYEFLVHIPGLNEQPSQNLAPDKIDLAIFHQAPDQRGRTRELFQKFMSTKTSLFIVLGQQSDLVQIGKQKTPIKFDSPPRDYDDVTPVLNAAFSNFNLSPETATIINDYPPMSVHFGRIRLAPTATSLLFQRVGSLKTEKPLLAVDIVGDRKIGVLMGEGIWRWQLNEFDRTENSTAIQEVFSKLFQFLTTTDDKRKFRSYPIQQEFSDTEPVIFESQVYNDIFEPIYGNSIKITVTNEQGQQTNYAYVTSPGNIRYEVGGLKEGVYRYKASTALSGKTEELTGEFAVISPQTELQNLTADFDLLRKLSSSTGGKFFTVGQADAALQHLQQSEAQQTIHTEEAYNNLLNLKWIFWVLLIFVSGEWFIRKYFGSY</sequence>
<accession>A0A364Y0V6</accession>
<name>A0A364Y0V6_9BACT</name>
<comment type="caution">
    <text evidence="2">The sequence shown here is derived from an EMBL/GenBank/DDBJ whole genome shotgun (WGS) entry which is preliminary data.</text>
</comment>
<feature type="transmembrane region" description="Helical" evidence="1">
    <location>
        <begin position="45"/>
        <end position="66"/>
    </location>
</feature>
<dbReference type="SUPFAM" id="SSF52317">
    <property type="entry name" value="Class I glutamine amidotransferase-like"/>
    <property type="match status" value="1"/>
</dbReference>
<evidence type="ECO:0000313" key="3">
    <source>
        <dbReference type="Proteomes" id="UP000251889"/>
    </source>
</evidence>
<keyword evidence="3" id="KW-1185">Reference proteome</keyword>
<keyword evidence="1" id="KW-0472">Membrane</keyword>
<reference evidence="2 3" key="1">
    <citation type="submission" date="2018-06" db="EMBL/GenBank/DDBJ databases">
        <title>Chryseolinea flavus sp. nov., a member of the phylum Bacteroidetes isolated from soil.</title>
        <authorList>
            <person name="Li Y."/>
            <person name="Wang J."/>
        </authorList>
    </citation>
    <scope>NUCLEOTIDE SEQUENCE [LARGE SCALE GENOMIC DNA]</scope>
    <source>
        <strain evidence="2 3">SDU1-6</strain>
    </source>
</reference>
<gene>
    <name evidence="2" type="ORF">DQQ10_16950</name>
</gene>
<organism evidence="2 3">
    <name type="scientific">Pseudochryseolinea flava</name>
    <dbReference type="NCBI Taxonomy" id="2059302"/>
    <lineage>
        <taxon>Bacteria</taxon>
        <taxon>Pseudomonadati</taxon>
        <taxon>Bacteroidota</taxon>
        <taxon>Cytophagia</taxon>
        <taxon>Cytophagales</taxon>
        <taxon>Fulvivirgaceae</taxon>
        <taxon>Pseudochryseolinea</taxon>
    </lineage>
</organism>
<evidence type="ECO:0008006" key="4">
    <source>
        <dbReference type="Google" id="ProtNLM"/>
    </source>
</evidence>